<dbReference type="AlphaFoldDB" id="A0A7R8YPT8"/>
<reference evidence="4 5" key="1">
    <citation type="submission" date="2020-11" db="EMBL/GenBank/DDBJ databases">
        <authorList>
            <person name="Wallbank WR R."/>
            <person name="Pardo Diaz C."/>
            <person name="Kozak K."/>
            <person name="Martin S."/>
            <person name="Jiggins C."/>
            <person name="Moest M."/>
            <person name="Warren A I."/>
            <person name="Generalovic N T."/>
            <person name="Byers J.R.P. K."/>
            <person name="Montejo-Kovacevich G."/>
            <person name="Yen C E."/>
        </authorList>
    </citation>
    <scope>NUCLEOTIDE SEQUENCE [LARGE SCALE GENOMIC DNA]</scope>
</reference>
<feature type="DNA-binding region" description="HMG box" evidence="1">
    <location>
        <begin position="172"/>
        <end position="227"/>
    </location>
</feature>
<dbReference type="GO" id="GO:0005634">
    <property type="term" value="C:nucleus"/>
    <property type="evidence" value="ECO:0007669"/>
    <property type="project" value="UniProtKB-UniRule"/>
</dbReference>
<evidence type="ECO:0000256" key="2">
    <source>
        <dbReference type="SAM" id="MobiDB-lite"/>
    </source>
</evidence>
<dbReference type="OrthoDB" id="4777606at2759"/>
<feature type="compositionally biased region" description="Polar residues" evidence="2">
    <location>
        <begin position="279"/>
        <end position="296"/>
    </location>
</feature>
<feature type="compositionally biased region" description="Acidic residues" evidence="2">
    <location>
        <begin position="103"/>
        <end position="132"/>
    </location>
</feature>
<dbReference type="InterPro" id="IPR042477">
    <property type="entry name" value="HMGXB4"/>
</dbReference>
<name>A0A7R8YPT8_HERIL</name>
<dbReference type="SUPFAM" id="SSF47095">
    <property type="entry name" value="HMG-box"/>
    <property type="match status" value="1"/>
</dbReference>
<dbReference type="InterPro" id="IPR036910">
    <property type="entry name" value="HMG_box_dom_sf"/>
</dbReference>
<dbReference type="GO" id="GO:0003677">
    <property type="term" value="F:DNA binding"/>
    <property type="evidence" value="ECO:0007669"/>
    <property type="project" value="UniProtKB-UniRule"/>
</dbReference>
<feature type="region of interest" description="Disordered" evidence="2">
    <location>
        <begin position="248"/>
        <end position="322"/>
    </location>
</feature>
<dbReference type="InterPro" id="IPR009071">
    <property type="entry name" value="HMG_box_dom"/>
</dbReference>
<dbReference type="PROSITE" id="PS50118">
    <property type="entry name" value="HMG_BOX_2"/>
    <property type="match status" value="1"/>
</dbReference>
<evidence type="ECO:0000313" key="5">
    <source>
        <dbReference type="Proteomes" id="UP000594454"/>
    </source>
</evidence>
<feature type="compositionally biased region" description="Polar residues" evidence="2">
    <location>
        <begin position="304"/>
        <end position="322"/>
    </location>
</feature>
<keyword evidence="1" id="KW-0539">Nucleus</keyword>
<feature type="region of interest" description="Disordered" evidence="2">
    <location>
        <begin position="1"/>
        <end position="138"/>
    </location>
</feature>
<dbReference type="EMBL" id="LR899010">
    <property type="protein sequence ID" value="CAD7081096.1"/>
    <property type="molecule type" value="Genomic_DNA"/>
</dbReference>
<dbReference type="SMART" id="SM00398">
    <property type="entry name" value="HMG"/>
    <property type="match status" value="1"/>
</dbReference>
<dbReference type="PANTHER" id="PTHR46584">
    <property type="entry name" value="HMG DOMAIN-CONTAINING PROTEIN 4"/>
    <property type="match status" value="1"/>
</dbReference>
<dbReference type="Proteomes" id="UP000594454">
    <property type="component" value="Chromosome 2"/>
</dbReference>
<sequence length="417" mass="46219">MEQQNATSAQKGDLEVTGVSRSGRVRKKSSKLMDFQSPDEIETRAKKATPARNHPMSKSQHHQPPSSPTIPSPPYTQHIVSSGHGKDNDNDDDELMNQMDFHEEQEDSEEMDSDEDEDMDELAGGAENEEASENYVDPTVRRSIYMSEKSNKKKVMKDGKMVYGKAQRKDKGKTRFTAYMLWARDARKQMLQQQPDLDFGSISRRLGEMWANVPMSEKLNWKRRLKRYISKPKTAEKKDAGSAASKFLNKGQNVGSNSFGNNATNRLASLPTSGGGESNLVTVGSNRTKKYSQSEFSNDHSDQHSQAQGKKSSMPANKVSPTQVGGYKVTGIEPVDVAAHLKLLGDSLTIIGERLKEHEGQITVSGSLSVLLDSLLCSLGPLMCLTTQIPGFSERNQHLRDTLHNTLDNIAYVMPGL</sequence>
<dbReference type="CDD" id="cd00084">
    <property type="entry name" value="HMG-box_SF"/>
    <property type="match status" value="1"/>
</dbReference>
<gene>
    <name evidence="4" type="ORF">HERILL_LOCUS4220</name>
</gene>
<dbReference type="Pfam" id="PF00505">
    <property type="entry name" value="HMG_box"/>
    <property type="match status" value="1"/>
</dbReference>
<accession>A0A7R8YPT8</accession>
<dbReference type="InParanoid" id="A0A7R8YPT8"/>
<evidence type="ECO:0000313" key="4">
    <source>
        <dbReference type="EMBL" id="CAD7081096.1"/>
    </source>
</evidence>
<feature type="compositionally biased region" description="Polar residues" evidence="2">
    <location>
        <begin position="250"/>
        <end position="272"/>
    </location>
</feature>
<feature type="compositionally biased region" description="Polar residues" evidence="2">
    <location>
        <begin position="1"/>
        <end position="10"/>
    </location>
</feature>
<feature type="domain" description="HMG box" evidence="3">
    <location>
        <begin position="172"/>
        <end position="227"/>
    </location>
</feature>
<dbReference type="Gene3D" id="1.10.30.10">
    <property type="entry name" value="High mobility group box domain"/>
    <property type="match status" value="1"/>
</dbReference>
<feature type="compositionally biased region" description="Pro residues" evidence="2">
    <location>
        <begin position="65"/>
        <end position="74"/>
    </location>
</feature>
<keyword evidence="1" id="KW-0238">DNA-binding</keyword>
<feature type="compositionally biased region" description="Low complexity" evidence="2">
    <location>
        <begin position="54"/>
        <end position="64"/>
    </location>
</feature>
<dbReference type="OMA" id="SMGPLLC"/>
<evidence type="ECO:0000256" key="1">
    <source>
        <dbReference type="PROSITE-ProRule" id="PRU00267"/>
    </source>
</evidence>
<proteinExistence type="predicted"/>
<protein>
    <recommendedName>
        <fullName evidence="3">HMG box domain-containing protein</fullName>
    </recommendedName>
</protein>
<evidence type="ECO:0000259" key="3">
    <source>
        <dbReference type="PROSITE" id="PS50118"/>
    </source>
</evidence>
<keyword evidence="5" id="KW-1185">Reference proteome</keyword>
<dbReference type="PANTHER" id="PTHR46584:SF1">
    <property type="entry name" value="HMG DOMAIN-CONTAINING PROTEIN 4"/>
    <property type="match status" value="1"/>
</dbReference>
<organism evidence="4 5">
    <name type="scientific">Hermetia illucens</name>
    <name type="common">Black soldier fly</name>
    <dbReference type="NCBI Taxonomy" id="343691"/>
    <lineage>
        <taxon>Eukaryota</taxon>
        <taxon>Metazoa</taxon>
        <taxon>Ecdysozoa</taxon>
        <taxon>Arthropoda</taxon>
        <taxon>Hexapoda</taxon>
        <taxon>Insecta</taxon>
        <taxon>Pterygota</taxon>
        <taxon>Neoptera</taxon>
        <taxon>Endopterygota</taxon>
        <taxon>Diptera</taxon>
        <taxon>Brachycera</taxon>
        <taxon>Stratiomyomorpha</taxon>
        <taxon>Stratiomyidae</taxon>
        <taxon>Hermetiinae</taxon>
        <taxon>Hermetia</taxon>
    </lineage>
</organism>